<protein>
    <recommendedName>
        <fullName evidence="1">ChsH2 C-terminal OB-fold domain-containing protein</fullName>
    </recommendedName>
</protein>
<dbReference type="InterPro" id="IPR052513">
    <property type="entry name" value="Thioester_dehydratase-like"/>
</dbReference>
<accession>A0A381QAU2</accession>
<dbReference type="Pfam" id="PF01796">
    <property type="entry name" value="OB_ChsH2_C"/>
    <property type="match status" value="1"/>
</dbReference>
<name>A0A381QAU2_9ZZZZ</name>
<gene>
    <name evidence="2" type="ORF">METZ01_LOCUS27627</name>
</gene>
<dbReference type="Gene3D" id="6.10.30.10">
    <property type="match status" value="1"/>
</dbReference>
<reference evidence="2" key="1">
    <citation type="submission" date="2018-05" db="EMBL/GenBank/DDBJ databases">
        <authorList>
            <person name="Lanie J.A."/>
            <person name="Ng W.-L."/>
            <person name="Kazmierczak K.M."/>
            <person name="Andrzejewski T.M."/>
            <person name="Davidsen T.M."/>
            <person name="Wayne K.J."/>
            <person name="Tettelin H."/>
            <person name="Glass J.I."/>
            <person name="Rusch D."/>
            <person name="Podicherti R."/>
            <person name="Tsui H.-C.T."/>
            <person name="Winkler M.E."/>
        </authorList>
    </citation>
    <scope>NUCLEOTIDE SEQUENCE</scope>
</reference>
<sequence length="159" mass="16879">MTGPDAPGPSALRADLVIEYPFIRTTGPVVGAFLTGLREAVLLGIRRSDGTVMVPPVEYDPVTSEPLTEVVEVASTGTIVSWTWVDPPRPGSPWEVPHGLALVLLDGADTPMLHGVMVDSPDGLATGLRVEAVWKDDRVGHITDLVGFVPVDQVTAAHR</sequence>
<feature type="domain" description="ChsH2 C-terminal OB-fold" evidence="1">
    <location>
        <begin position="71"/>
        <end position="135"/>
    </location>
</feature>
<evidence type="ECO:0000259" key="1">
    <source>
        <dbReference type="Pfam" id="PF01796"/>
    </source>
</evidence>
<organism evidence="2">
    <name type="scientific">marine metagenome</name>
    <dbReference type="NCBI Taxonomy" id="408172"/>
    <lineage>
        <taxon>unclassified sequences</taxon>
        <taxon>metagenomes</taxon>
        <taxon>ecological metagenomes</taxon>
    </lineage>
</organism>
<dbReference type="InterPro" id="IPR012340">
    <property type="entry name" value="NA-bd_OB-fold"/>
</dbReference>
<proteinExistence type="predicted"/>
<dbReference type="InterPro" id="IPR002878">
    <property type="entry name" value="ChsH2_C"/>
</dbReference>
<dbReference type="AlphaFoldDB" id="A0A381QAU2"/>
<dbReference type="EMBL" id="UINC01001222">
    <property type="protein sequence ID" value="SUZ74773.1"/>
    <property type="molecule type" value="Genomic_DNA"/>
</dbReference>
<dbReference type="PANTHER" id="PTHR34075:SF5">
    <property type="entry name" value="BLR3430 PROTEIN"/>
    <property type="match status" value="1"/>
</dbReference>
<dbReference type="SUPFAM" id="SSF50249">
    <property type="entry name" value="Nucleic acid-binding proteins"/>
    <property type="match status" value="1"/>
</dbReference>
<evidence type="ECO:0000313" key="2">
    <source>
        <dbReference type="EMBL" id="SUZ74773.1"/>
    </source>
</evidence>
<dbReference type="PANTHER" id="PTHR34075">
    <property type="entry name" value="BLR3430 PROTEIN"/>
    <property type="match status" value="1"/>
</dbReference>